<dbReference type="InterPro" id="IPR036291">
    <property type="entry name" value="NAD(P)-bd_dom_sf"/>
</dbReference>
<evidence type="ECO:0000313" key="6">
    <source>
        <dbReference type="Proteomes" id="UP000502136"/>
    </source>
</evidence>
<evidence type="ECO:0000256" key="1">
    <source>
        <dbReference type="ARBA" id="ARBA00006484"/>
    </source>
</evidence>
<evidence type="ECO:0000256" key="2">
    <source>
        <dbReference type="ARBA" id="ARBA00023002"/>
    </source>
</evidence>
<dbReference type="PANTHER" id="PTHR44196:SF1">
    <property type="entry name" value="DEHYDROGENASE_REDUCTASE SDR FAMILY MEMBER 7B"/>
    <property type="match status" value="1"/>
</dbReference>
<dbReference type="SUPFAM" id="SSF51735">
    <property type="entry name" value="NAD(P)-binding Rossmann-fold domains"/>
    <property type="match status" value="1"/>
</dbReference>
<dbReference type="InterPro" id="IPR057326">
    <property type="entry name" value="KR_dom"/>
</dbReference>
<dbReference type="PROSITE" id="PS00061">
    <property type="entry name" value="ADH_SHORT"/>
    <property type="match status" value="1"/>
</dbReference>
<dbReference type="PRINTS" id="PR00081">
    <property type="entry name" value="GDHRDH"/>
</dbReference>
<dbReference type="Proteomes" id="UP000502136">
    <property type="component" value="Chromosome"/>
</dbReference>
<organism evidence="5 6">
    <name type="scientific">Paenibacillus albicereus</name>
    <dbReference type="NCBI Taxonomy" id="2726185"/>
    <lineage>
        <taxon>Bacteria</taxon>
        <taxon>Bacillati</taxon>
        <taxon>Bacillota</taxon>
        <taxon>Bacilli</taxon>
        <taxon>Bacillales</taxon>
        <taxon>Paenibacillaceae</taxon>
        <taxon>Paenibacillus</taxon>
    </lineage>
</organism>
<keyword evidence="2" id="KW-0560">Oxidoreductase</keyword>
<comment type="similarity">
    <text evidence="1 3">Belongs to the short-chain dehydrogenases/reductases (SDR) family.</text>
</comment>
<dbReference type="KEGG" id="palr:HGI30_07335"/>
<dbReference type="AlphaFoldDB" id="A0A6H2GVE3"/>
<gene>
    <name evidence="5" type="ORF">HGI30_07335</name>
</gene>
<accession>A0A6H2GVE3</accession>
<dbReference type="RefSeq" id="WP_168907028.1">
    <property type="nucleotide sequence ID" value="NZ_CP051428.1"/>
</dbReference>
<evidence type="ECO:0000259" key="4">
    <source>
        <dbReference type="SMART" id="SM00822"/>
    </source>
</evidence>
<dbReference type="GO" id="GO:0016491">
    <property type="term" value="F:oxidoreductase activity"/>
    <property type="evidence" value="ECO:0007669"/>
    <property type="project" value="UniProtKB-KW"/>
</dbReference>
<proteinExistence type="inferred from homology"/>
<dbReference type="PANTHER" id="PTHR44196">
    <property type="entry name" value="DEHYDROGENASE/REDUCTASE SDR FAMILY MEMBER 7B"/>
    <property type="match status" value="1"/>
</dbReference>
<dbReference type="SMART" id="SM00822">
    <property type="entry name" value="PKS_KR"/>
    <property type="match status" value="1"/>
</dbReference>
<evidence type="ECO:0000313" key="5">
    <source>
        <dbReference type="EMBL" id="QJC51377.1"/>
    </source>
</evidence>
<reference evidence="5 6" key="1">
    <citation type="submission" date="2020-04" db="EMBL/GenBank/DDBJ databases">
        <title>Novel Paenibacillus strain UniB2 isolated from commercial digestive syrup.</title>
        <authorList>
            <person name="Thorat V."/>
            <person name="Kirdat K."/>
            <person name="Tiwarekar B."/>
            <person name="Yadav A."/>
        </authorList>
    </citation>
    <scope>NUCLEOTIDE SEQUENCE [LARGE SCALE GENOMIC DNA]</scope>
    <source>
        <strain evidence="5 6">UniB2</strain>
    </source>
</reference>
<keyword evidence="6" id="KW-1185">Reference proteome</keyword>
<dbReference type="InterPro" id="IPR020904">
    <property type="entry name" value="Sc_DH/Rdtase_CS"/>
</dbReference>
<dbReference type="GO" id="GO:0016020">
    <property type="term" value="C:membrane"/>
    <property type="evidence" value="ECO:0007669"/>
    <property type="project" value="TreeGrafter"/>
</dbReference>
<dbReference type="Pfam" id="PF00106">
    <property type="entry name" value="adh_short"/>
    <property type="match status" value="1"/>
</dbReference>
<dbReference type="GO" id="GO:0008206">
    <property type="term" value="P:bile acid metabolic process"/>
    <property type="evidence" value="ECO:0007669"/>
    <property type="project" value="UniProtKB-ARBA"/>
</dbReference>
<sequence>MVKDKIVVLTGASSGIGALTAGHLARAGALPVLCGRNEERLRQAAAAGGGSAVRVLDVTDDRSVEEAFRSVLEEFGRIDVLINNAGFGLFKRFDETPLEEFRSMMETNYMGIVRCTQAALPAMKKQGRGHIINVASIAGKLATPKSSGYSASKHAVLGLTNALRQELAGSGIAVSAVNPGPINTPFFDQADPDGDYARNIGWIMMKPDRVARRIAGLVERPRDELDLPWLLAAGTRLYQLFPGIASRIAGPMLNKK</sequence>
<dbReference type="Gene3D" id="3.40.50.720">
    <property type="entry name" value="NAD(P)-binding Rossmann-like Domain"/>
    <property type="match status" value="1"/>
</dbReference>
<dbReference type="EMBL" id="CP051428">
    <property type="protein sequence ID" value="QJC51377.1"/>
    <property type="molecule type" value="Genomic_DNA"/>
</dbReference>
<name>A0A6H2GVE3_9BACL</name>
<dbReference type="InterPro" id="IPR002347">
    <property type="entry name" value="SDR_fam"/>
</dbReference>
<protein>
    <submittedName>
        <fullName evidence="5">SDR family oxidoreductase</fullName>
    </submittedName>
</protein>
<dbReference type="PRINTS" id="PR00080">
    <property type="entry name" value="SDRFAMILY"/>
</dbReference>
<feature type="domain" description="Ketoreductase" evidence="4">
    <location>
        <begin position="5"/>
        <end position="185"/>
    </location>
</feature>
<evidence type="ECO:0000256" key="3">
    <source>
        <dbReference type="RuleBase" id="RU000363"/>
    </source>
</evidence>
<dbReference type="FunFam" id="3.40.50.720:FF:000084">
    <property type="entry name" value="Short-chain dehydrogenase reductase"/>
    <property type="match status" value="1"/>
</dbReference>